<feature type="region of interest" description="Disordered" evidence="1">
    <location>
        <begin position="1"/>
        <end position="73"/>
    </location>
</feature>
<feature type="compositionally biased region" description="Polar residues" evidence="1">
    <location>
        <begin position="1"/>
        <end position="25"/>
    </location>
</feature>
<feature type="compositionally biased region" description="Low complexity" evidence="1">
    <location>
        <begin position="26"/>
        <end position="44"/>
    </location>
</feature>
<proteinExistence type="predicted"/>
<comment type="caution">
    <text evidence="2">The sequence shown here is derived from an EMBL/GenBank/DDBJ whole genome shotgun (WGS) entry which is preliminary data.</text>
</comment>
<evidence type="ECO:0000313" key="3">
    <source>
        <dbReference type="Proteomes" id="UP000738349"/>
    </source>
</evidence>
<dbReference type="AlphaFoldDB" id="A0A9P9FGQ7"/>
<dbReference type="Proteomes" id="UP000738349">
    <property type="component" value="Unassembled WGS sequence"/>
</dbReference>
<keyword evidence="3" id="KW-1185">Reference proteome</keyword>
<accession>A0A9P9FGQ7</accession>
<name>A0A9P9FGQ7_9HYPO</name>
<reference evidence="2" key="1">
    <citation type="journal article" date="2021" name="Nat. Commun.">
        <title>Genetic determinants of endophytism in the Arabidopsis root mycobiome.</title>
        <authorList>
            <person name="Mesny F."/>
            <person name="Miyauchi S."/>
            <person name="Thiergart T."/>
            <person name="Pickel B."/>
            <person name="Atanasova L."/>
            <person name="Karlsson M."/>
            <person name="Huettel B."/>
            <person name="Barry K.W."/>
            <person name="Haridas S."/>
            <person name="Chen C."/>
            <person name="Bauer D."/>
            <person name="Andreopoulos W."/>
            <person name="Pangilinan J."/>
            <person name="LaButti K."/>
            <person name="Riley R."/>
            <person name="Lipzen A."/>
            <person name="Clum A."/>
            <person name="Drula E."/>
            <person name="Henrissat B."/>
            <person name="Kohler A."/>
            <person name="Grigoriev I.V."/>
            <person name="Martin F.M."/>
            <person name="Hacquard S."/>
        </authorList>
    </citation>
    <scope>NUCLEOTIDE SEQUENCE</scope>
    <source>
        <strain evidence="2">MPI-CAGE-AT-0147</strain>
    </source>
</reference>
<organism evidence="2 3">
    <name type="scientific">Dactylonectria macrodidyma</name>
    <dbReference type="NCBI Taxonomy" id="307937"/>
    <lineage>
        <taxon>Eukaryota</taxon>
        <taxon>Fungi</taxon>
        <taxon>Dikarya</taxon>
        <taxon>Ascomycota</taxon>
        <taxon>Pezizomycotina</taxon>
        <taxon>Sordariomycetes</taxon>
        <taxon>Hypocreomycetidae</taxon>
        <taxon>Hypocreales</taxon>
        <taxon>Nectriaceae</taxon>
        <taxon>Dactylonectria</taxon>
    </lineage>
</organism>
<dbReference type="EMBL" id="JAGMUV010000004">
    <property type="protein sequence ID" value="KAH7161532.1"/>
    <property type="molecule type" value="Genomic_DNA"/>
</dbReference>
<gene>
    <name evidence="2" type="ORF">EDB81DRAFT_784973</name>
</gene>
<evidence type="ECO:0000256" key="1">
    <source>
        <dbReference type="SAM" id="MobiDB-lite"/>
    </source>
</evidence>
<evidence type="ECO:0000313" key="2">
    <source>
        <dbReference type="EMBL" id="KAH7161532.1"/>
    </source>
</evidence>
<sequence>MGLPVFSSTATDAQPADTPQQPSQSTPAAAVATGAGANTGAGVTRPKTEAEKEADRLYEERMEDEYAKRDGGA</sequence>
<protein>
    <submittedName>
        <fullName evidence="2">Uncharacterized protein</fullName>
    </submittedName>
</protein>
<feature type="compositionally biased region" description="Basic and acidic residues" evidence="1">
    <location>
        <begin position="46"/>
        <end position="73"/>
    </location>
</feature>